<evidence type="ECO:0000313" key="2">
    <source>
        <dbReference type="EMBL" id="KAK7257538.1"/>
    </source>
</evidence>
<feature type="compositionally biased region" description="Basic and acidic residues" evidence="1">
    <location>
        <begin position="46"/>
        <end position="55"/>
    </location>
</feature>
<reference evidence="2 3" key="1">
    <citation type="submission" date="2024-01" db="EMBL/GenBank/DDBJ databases">
        <title>The genomes of 5 underutilized Papilionoideae crops provide insights into root nodulation and disease resistanc.</title>
        <authorList>
            <person name="Yuan L."/>
        </authorList>
    </citation>
    <scope>NUCLEOTIDE SEQUENCE [LARGE SCALE GENOMIC DNA]</scope>
    <source>
        <strain evidence="2">ZHUSHIDOU_FW_LH</strain>
        <tissue evidence="2">Leaf</tissue>
    </source>
</reference>
<comment type="caution">
    <text evidence="2">The sequence shown here is derived from an EMBL/GenBank/DDBJ whole genome shotgun (WGS) entry which is preliminary data.</text>
</comment>
<feature type="compositionally biased region" description="Polar residues" evidence="1">
    <location>
        <begin position="1"/>
        <end position="13"/>
    </location>
</feature>
<feature type="region of interest" description="Disordered" evidence="1">
    <location>
        <begin position="1"/>
        <end position="82"/>
    </location>
</feature>
<proteinExistence type="predicted"/>
<dbReference type="PANTHER" id="PTHR35704">
    <property type="entry name" value="OS02G0254600 PROTEIN"/>
    <property type="match status" value="1"/>
</dbReference>
<evidence type="ECO:0000313" key="3">
    <source>
        <dbReference type="Proteomes" id="UP001372338"/>
    </source>
</evidence>
<dbReference type="PANTHER" id="PTHR35704:SF1">
    <property type="entry name" value="OS02G0254600 PROTEIN"/>
    <property type="match status" value="1"/>
</dbReference>
<evidence type="ECO:0000256" key="1">
    <source>
        <dbReference type="SAM" id="MobiDB-lite"/>
    </source>
</evidence>
<dbReference type="EMBL" id="JAYWIO010000006">
    <property type="protein sequence ID" value="KAK7257538.1"/>
    <property type="molecule type" value="Genomic_DNA"/>
</dbReference>
<protein>
    <submittedName>
        <fullName evidence="2">Uncharacterized protein</fullName>
    </submittedName>
</protein>
<dbReference type="Proteomes" id="UP001372338">
    <property type="component" value="Unassembled WGS sequence"/>
</dbReference>
<dbReference type="AlphaFoldDB" id="A0AAN9EPG7"/>
<accession>A0AAN9EPG7</accession>
<gene>
    <name evidence="2" type="ORF">RIF29_31579</name>
</gene>
<organism evidence="2 3">
    <name type="scientific">Crotalaria pallida</name>
    <name type="common">Smooth rattlebox</name>
    <name type="synonym">Crotalaria striata</name>
    <dbReference type="NCBI Taxonomy" id="3830"/>
    <lineage>
        <taxon>Eukaryota</taxon>
        <taxon>Viridiplantae</taxon>
        <taxon>Streptophyta</taxon>
        <taxon>Embryophyta</taxon>
        <taxon>Tracheophyta</taxon>
        <taxon>Spermatophyta</taxon>
        <taxon>Magnoliopsida</taxon>
        <taxon>eudicotyledons</taxon>
        <taxon>Gunneridae</taxon>
        <taxon>Pentapetalae</taxon>
        <taxon>rosids</taxon>
        <taxon>fabids</taxon>
        <taxon>Fabales</taxon>
        <taxon>Fabaceae</taxon>
        <taxon>Papilionoideae</taxon>
        <taxon>50 kb inversion clade</taxon>
        <taxon>genistoids sensu lato</taxon>
        <taxon>core genistoids</taxon>
        <taxon>Crotalarieae</taxon>
        <taxon>Crotalaria</taxon>
    </lineage>
</organism>
<keyword evidence="3" id="KW-1185">Reference proteome</keyword>
<name>A0AAN9EPG7_CROPI</name>
<sequence>MGNCLRNNKLSSSQDHENYESQVAPSSVDVKVDEKIKASSSLSKLEAPEQKEQGMKKKKKVRFNIQNDDDDDRGSCHGNSRSSGVVRIKVVMTQKELKRMLLSCKKDEQHTTTSLEQLLSVVKLRGGRISEVCEFNGGMNSWRPALQSIPEDPLIFNNPSM</sequence>